<organism evidence="1 2">
    <name type="scientific">Paraburkholderia dipogonis</name>
    <dbReference type="NCBI Taxonomy" id="1211383"/>
    <lineage>
        <taxon>Bacteria</taxon>
        <taxon>Pseudomonadati</taxon>
        <taxon>Pseudomonadota</taxon>
        <taxon>Betaproteobacteria</taxon>
        <taxon>Burkholderiales</taxon>
        <taxon>Burkholderiaceae</taxon>
        <taxon>Paraburkholderia</taxon>
    </lineage>
</organism>
<reference evidence="1 2" key="1">
    <citation type="journal article" date="2024" name="Chem. Sci.">
        <title>Discovery of megapolipeptins by genome mining of a Burkholderiales bacteria collection.</title>
        <authorList>
            <person name="Paulo B.S."/>
            <person name="Recchia M.J.J."/>
            <person name="Lee S."/>
            <person name="Fergusson C.H."/>
            <person name="Romanowski S.B."/>
            <person name="Hernandez A."/>
            <person name="Krull N."/>
            <person name="Liu D.Y."/>
            <person name="Cavanagh H."/>
            <person name="Bos A."/>
            <person name="Gray C.A."/>
            <person name="Murphy B.T."/>
            <person name="Linington R.G."/>
            <person name="Eustaquio A.S."/>
        </authorList>
    </citation>
    <scope>NUCLEOTIDE SEQUENCE [LARGE SCALE GENOMIC DNA]</scope>
    <source>
        <strain evidence="1 2">RL17-350-BIC-A</strain>
    </source>
</reference>
<dbReference type="EMBL" id="JAQQEZ010000061">
    <property type="protein sequence ID" value="MFM0007483.1"/>
    <property type="molecule type" value="Genomic_DNA"/>
</dbReference>
<dbReference type="RefSeq" id="WP_408182134.1">
    <property type="nucleotide sequence ID" value="NZ_JAQQEZ010000061.1"/>
</dbReference>
<sequence length="100" mass="11340">MPADWSIRSTANLKPTVRFAPPNAEFGNPNSHFGKPNSRFGIPAFSFGFNRNECSSSSESRVRLQPKTLFGFAEIRKHGTWRYAATPEAHQALRYQIGYY</sequence>
<proteinExistence type="predicted"/>
<evidence type="ECO:0000313" key="1">
    <source>
        <dbReference type="EMBL" id="MFM0007483.1"/>
    </source>
</evidence>
<protein>
    <submittedName>
        <fullName evidence="1">Uncharacterized protein</fullName>
    </submittedName>
</protein>
<name>A0ABW9B4Q5_9BURK</name>
<keyword evidence="2" id="KW-1185">Reference proteome</keyword>
<accession>A0ABW9B4Q5</accession>
<evidence type="ECO:0000313" key="2">
    <source>
        <dbReference type="Proteomes" id="UP001629230"/>
    </source>
</evidence>
<gene>
    <name evidence="1" type="ORF">PQR57_41875</name>
</gene>
<dbReference type="Proteomes" id="UP001629230">
    <property type="component" value="Unassembled WGS sequence"/>
</dbReference>
<comment type="caution">
    <text evidence="1">The sequence shown here is derived from an EMBL/GenBank/DDBJ whole genome shotgun (WGS) entry which is preliminary data.</text>
</comment>